<keyword evidence="13" id="KW-0170">Cobalt</keyword>
<dbReference type="SUPFAM" id="SSF53187">
    <property type="entry name" value="Zn-dependent exopeptidases"/>
    <property type="match status" value="1"/>
</dbReference>
<name>A0ABX2LK44_9STAP</name>
<dbReference type="NCBIfam" id="TIGR01910">
    <property type="entry name" value="DapE-ArgE"/>
    <property type="match status" value="1"/>
</dbReference>
<dbReference type="Proteomes" id="UP000610527">
    <property type="component" value="Unassembled WGS sequence"/>
</dbReference>
<feature type="domain" description="Peptidase M20 dimerisation" evidence="15">
    <location>
        <begin position="173"/>
        <end position="310"/>
    </location>
</feature>
<dbReference type="PROSITE" id="PS00759">
    <property type="entry name" value="ARGE_DAPE_CPG2_2"/>
    <property type="match status" value="1"/>
</dbReference>
<evidence type="ECO:0000256" key="4">
    <source>
        <dbReference type="ARBA" id="ARBA00006247"/>
    </source>
</evidence>
<dbReference type="Pfam" id="PF07687">
    <property type="entry name" value="M20_dimer"/>
    <property type="match status" value="1"/>
</dbReference>
<keyword evidence="9" id="KW-0378">Hydrolase</keyword>
<dbReference type="CDD" id="cd08659">
    <property type="entry name" value="M20_ArgE_DapE-like"/>
    <property type="match status" value="1"/>
</dbReference>
<dbReference type="Gene3D" id="3.30.70.360">
    <property type="match status" value="1"/>
</dbReference>
<dbReference type="RefSeq" id="WP_053030704.1">
    <property type="nucleotide sequence ID" value="NZ_CUEE01000009.1"/>
</dbReference>
<comment type="cofactor">
    <cofactor evidence="2">
        <name>Zn(2+)</name>
        <dbReference type="ChEBI" id="CHEBI:29105"/>
    </cofactor>
</comment>
<keyword evidence="7" id="KW-0028">Amino-acid biosynthesis</keyword>
<dbReference type="Pfam" id="PF01546">
    <property type="entry name" value="Peptidase_M20"/>
    <property type="match status" value="1"/>
</dbReference>
<evidence type="ECO:0000256" key="12">
    <source>
        <dbReference type="ARBA" id="ARBA00023154"/>
    </source>
</evidence>
<evidence type="ECO:0000256" key="2">
    <source>
        <dbReference type="ARBA" id="ARBA00001947"/>
    </source>
</evidence>
<evidence type="ECO:0000313" key="16">
    <source>
        <dbReference type="EMBL" id="NUI82643.1"/>
    </source>
</evidence>
<dbReference type="EC" id="3.5.1.18" evidence="5"/>
<dbReference type="InterPro" id="IPR036264">
    <property type="entry name" value="Bact_exopeptidase_dim_dom"/>
</dbReference>
<dbReference type="InterPro" id="IPR010182">
    <property type="entry name" value="ArgE/DapE"/>
</dbReference>
<evidence type="ECO:0000256" key="8">
    <source>
        <dbReference type="ARBA" id="ARBA00022723"/>
    </source>
</evidence>
<accession>A0ABX2LK44</accession>
<evidence type="ECO:0000256" key="3">
    <source>
        <dbReference type="ARBA" id="ARBA00005130"/>
    </source>
</evidence>
<comment type="catalytic activity">
    <reaction evidence="14">
        <text>N-succinyl-(2S,6S)-2,6-diaminopimelate + H2O = (2S,6S)-2,6-diaminopimelate + succinate</text>
        <dbReference type="Rhea" id="RHEA:22608"/>
        <dbReference type="ChEBI" id="CHEBI:15377"/>
        <dbReference type="ChEBI" id="CHEBI:30031"/>
        <dbReference type="ChEBI" id="CHEBI:57609"/>
        <dbReference type="ChEBI" id="CHEBI:58087"/>
        <dbReference type="EC" id="3.5.1.18"/>
    </reaction>
</comment>
<evidence type="ECO:0000256" key="7">
    <source>
        <dbReference type="ARBA" id="ARBA00022605"/>
    </source>
</evidence>
<evidence type="ECO:0000313" key="17">
    <source>
        <dbReference type="Proteomes" id="UP000610527"/>
    </source>
</evidence>
<dbReference type="EMBL" id="JABVEG010000004">
    <property type="protein sequence ID" value="NUI82643.1"/>
    <property type="molecule type" value="Genomic_DNA"/>
</dbReference>
<comment type="pathway">
    <text evidence="3">Amino-acid biosynthesis; L-lysine biosynthesis via DAP pathway; LL-2,6-diaminopimelate from (S)-tetrahydrodipicolinate (succinylase route): step 3/3.</text>
</comment>
<dbReference type="SUPFAM" id="SSF55031">
    <property type="entry name" value="Bacterial exopeptidase dimerisation domain"/>
    <property type="match status" value="1"/>
</dbReference>
<keyword evidence="11" id="KW-0220">Diaminopimelate biosynthesis</keyword>
<dbReference type="InterPro" id="IPR002933">
    <property type="entry name" value="Peptidase_M20"/>
</dbReference>
<gene>
    <name evidence="16" type="ORF">HUN84_07895</name>
</gene>
<evidence type="ECO:0000256" key="10">
    <source>
        <dbReference type="ARBA" id="ARBA00022833"/>
    </source>
</evidence>
<comment type="caution">
    <text evidence="16">The sequence shown here is derived from an EMBL/GenBank/DDBJ whole genome shotgun (WGS) entry which is preliminary data.</text>
</comment>
<evidence type="ECO:0000256" key="14">
    <source>
        <dbReference type="ARBA" id="ARBA00051301"/>
    </source>
</evidence>
<dbReference type="GeneID" id="74187002"/>
<dbReference type="InterPro" id="IPR011650">
    <property type="entry name" value="Peptidase_M20_dimer"/>
</dbReference>
<dbReference type="Gene3D" id="3.40.630.10">
    <property type="entry name" value="Zn peptidases"/>
    <property type="match status" value="1"/>
</dbReference>
<sequence length="415" mass="46459">MNTFSEKEKLTLLSDIVEINTVNDNEMEVATYLKDLFEAHHIKAEIDTVEGQRANLIATIGSGSPVVAISGHMDVVSEGDHNDWDYPPFQLTEKENRLYGRGTSDMKSGLMALAIAMIELKENHQLPHGTIKFMATAGEEREQLGSAQLYQKGYMNDVDALIIAEPSETNIVYAHKGSMDYKITSKGKAAHSSVPVIGYNAIKPLIDFIQDIDTEYERISKTLKSEKLDFSHLIARIQTQLTQDNHIAADEVERVISGLVISNTILHGGNQVNSVPDIATAEFNIRTIPEYDNKKVKALFKTYLEEVNKQGGQLEEDLYLDLDPVLTTGDNPLIKIGQRVAKQIFGEDIVASPTVGVTDASNLLRDKDEHFSFLMFGPGTVPHQINEYVEKEKYLRFIDYYKELLITYLKEESGT</sequence>
<keyword evidence="12" id="KW-0457">Lysine biosynthesis</keyword>
<comment type="cofactor">
    <cofactor evidence="1">
        <name>Co(2+)</name>
        <dbReference type="ChEBI" id="CHEBI:48828"/>
    </cofactor>
</comment>
<dbReference type="PANTHER" id="PTHR43808">
    <property type="entry name" value="ACETYLORNITHINE DEACETYLASE"/>
    <property type="match status" value="1"/>
</dbReference>
<evidence type="ECO:0000256" key="13">
    <source>
        <dbReference type="ARBA" id="ARBA00023285"/>
    </source>
</evidence>
<evidence type="ECO:0000259" key="15">
    <source>
        <dbReference type="Pfam" id="PF07687"/>
    </source>
</evidence>
<dbReference type="PANTHER" id="PTHR43808:SF8">
    <property type="entry name" value="PEPTIDASE M20 DIMERISATION DOMAIN-CONTAINING PROTEIN"/>
    <property type="match status" value="1"/>
</dbReference>
<evidence type="ECO:0000256" key="9">
    <source>
        <dbReference type="ARBA" id="ARBA00022801"/>
    </source>
</evidence>
<dbReference type="PROSITE" id="PS00758">
    <property type="entry name" value="ARGE_DAPE_CPG2_1"/>
    <property type="match status" value="1"/>
</dbReference>
<keyword evidence="17" id="KW-1185">Reference proteome</keyword>
<dbReference type="NCBIfam" id="NF006365">
    <property type="entry name" value="PRK08588.1"/>
    <property type="match status" value="1"/>
</dbReference>
<dbReference type="InterPro" id="IPR050072">
    <property type="entry name" value="Peptidase_M20A"/>
</dbReference>
<organism evidence="16 17">
    <name type="scientific">Staphylococcus borealis</name>
    <dbReference type="NCBI Taxonomy" id="2742203"/>
    <lineage>
        <taxon>Bacteria</taxon>
        <taxon>Bacillati</taxon>
        <taxon>Bacillota</taxon>
        <taxon>Bacilli</taxon>
        <taxon>Bacillales</taxon>
        <taxon>Staphylococcaceae</taxon>
        <taxon>Staphylococcus</taxon>
    </lineage>
</organism>
<keyword evidence="10" id="KW-0862">Zinc</keyword>
<reference evidence="16 17" key="1">
    <citation type="submission" date="2020-06" db="EMBL/GenBank/DDBJ databases">
        <title>Staphylococcus borealis sp. nov. -A novel member of the Staphylococcaceae family isolated from skin and blood in humans.</title>
        <authorList>
            <person name="Pain M."/>
            <person name="Wolden R."/>
            <person name="Jaen-Luchoro D."/>
            <person name="Salva-Serra F."/>
            <person name="Iglesias B.P."/>
            <person name="Karlsson R."/>
            <person name="Klingenberg C."/>
            <person name="Cavanagh J.P."/>
        </authorList>
    </citation>
    <scope>NUCLEOTIDE SEQUENCE [LARGE SCALE GENOMIC DNA]</scope>
    <source>
        <strain evidence="16 17">58-22</strain>
    </source>
</reference>
<evidence type="ECO:0000256" key="11">
    <source>
        <dbReference type="ARBA" id="ARBA00022915"/>
    </source>
</evidence>
<evidence type="ECO:0000256" key="5">
    <source>
        <dbReference type="ARBA" id="ARBA00011921"/>
    </source>
</evidence>
<proteinExistence type="inferred from homology"/>
<evidence type="ECO:0000256" key="1">
    <source>
        <dbReference type="ARBA" id="ARBA00001941"/>
    </source>
</evidence>
<evidence type="ECO:0000256" key="6">
    <source>
        <dbReference type="ARBA" id="ARBA00016853"/>
    </source>
</evidence>
<comment type="similarity">
    <text evidence="4">Belongs to the peptidase M20A family.</text>
</comment>
<keyword evidence="8" id="KW-0479">Metal-binding</keyword>
<dbReference type="InterPro" id="IPR001261">
    <property type="entry name" value="ArgE/DapE_CS"/>
</dbReference>
<protein>
    <recommendedName>
        <fullName evidence="6">Probable succinyl-diaminopimelate desuccinylase</fullName>
        <ecNumber evidence="5">3.5.1.18</ecNumber>
    </recommendedName>
</protein>